<dbReference type="SMART" id="SM00990">
    <property type="entry name" value="VRR_NUC"/>
    <property type="match status" value="1"/>
</dbReference>
<evidence type="ECO:0000256" key="16">
    <source>
        <dbReference type="ARBA" id="ARBA00023242"/>
    </source>
</evidence>
<dbReference type="Gene3D" id="3.40.1350.10">
    <property type="match status" value="1"/>
</dbReference>
<feature type="domain" description="UBZ4-type" evidence="20">
    <location>
        <begin position="54"/>
        <end position="82"/>
    </location>
</feature>
<keyword evidence="4 18" id="KW-0540">Nuclease</keyword>
<evidence type="ECO:0000259" key="20">
    <source>
        <dbReference type="PROSITE" id="PS51908"/>
    </source>
</evidence>
<dbReference type="RefSeq" id="XP_034265305.1">
    <property type="nucleotide sequence ID" value="XM_034409414.1"/>
</dbReference>
<feature type="region of interest" description="Disordered" evidence="19">
    <location>
        <begin position="268"/>
        <end position="324"/>
    </location>
</feature>
<dbReference type="GO" id="GO:0008270">
    <property type="term" value="F:zinc ion binding"/>
    <property type="evidence" value="ECO:0007669"/>
    <property type="project" value="UniProtKB-KW"/>
</dbReference>
<dbReference type="PANTHER" id="PTHR15749:SF4">
    <property type="entry name" value="FANCONI-ASSOCIATED NUCLEASE 1"/>
    <property type="match status" value="1"/>
</dbReference>
<keyword evidence="7 17" id="KW-0227">DNA damage</keyword>
<evidence type="ECO:0000256" key="11">
    <source>
        <dbReference type="ARBA" id="ARBA00022839"/>
    </source>
</evidence>
<dbReference type="PROSITE" id="PS51908">
    <property type="entry name" value="ZF_UBZ4"/>
    <property type="match status" value="1"/>
</dbReference>
<dbReference type="Pfam" id="PF08774">
    <property type="entry name" value="VRR_NUC"/>
    <property type="match status" value="1"/>
</dbReference>
<evidence type="ECO:0000313" key="22">
    <source>
        <dbReference type="RefSeq" id="XP_034265304.1"/>
    </source>
</evidence>
<dbReference type="GO" id="GO:0036297">
    <property type="term" value="P:interstrand cross-link repair"/>
    <property type="evidence" value="ECO:0007669"/>
    <property type="project" value="InterPro"/>
</dbReference>
<dbReference type="KEGG" id="pgut:117660984"/>
<comment type="similarity">
    <text evidence="3 18">Belongs to the FAN1 family.</text>
</comment>
<keyword evidence="13" id="KW-0175">Coiled coil</keyword>
<evidence type="ECO:0000256" key="18">
    <source>
        <dbReference type="RuleBase" id="RU365033"/>
    </source>
</evidence>
<evidence type="ECO:0000313" key="21">
    <source>
        <dbReference type="Proteomes" id="UP001652622"/>
    </source>
</evidence>
<comment type="subcellular location">
    <subcellularLocation>
        <location evidence="2 18">Nucleus</location>
    </subcellularLocation>
</comment>
<evidence type="ECO:0000256" key="4">
    <source>
        <dbReference type="ARBA" id="ARBA00022722"/>
    </source>
</evidence>
<dbReference type="OMA" id="ECRVESM"/>
<dbReference type="InterPro" id="IPR006642">
    <property type="entry name" value="Rad18_UBZ4"/>
</dbReference>
<dbReference type="InterPro" id="IPR049132">
    <property type="entry name" value="FAN1-like_euk"/>
</dbReference>
<dbReference type="SMART" id="SM00734">
    <property type="entry name" value="ZnF_Rad18"/>
    <property type="match status" value="1"/>
</dbReference>
<evidence type="ECO:0000256" key="14">
    <source>
        <dbReference type="ARBA" id="ARBA00023204"/>
    </source>
</evidence>
<evidence type="ECO:0000256" key="13">
    <source>
        <dbReference type="ARBA" id="ARBA00023054"/>
    </source>
</evidence>
<keyword evidence="14 17" id="KW-0234">DNA repair</keyword>
<keyword evidence="11" id="KW-0269">Exonuclease</keyword>
<dbReference type="GeneID" id="117660984"/>
<feature type="compositionally biased region" description="Polar residues" evidence="19">
    <location>
        <begin position="188"/>
        <end position="206"/>
    </location>
</feature>
<evidence type="ECO:0000313" key="23">
    <source>
        <dbReference type="RefSeq" id="XP_034265305.1"/>
    </source>
</evidence>
<gene>
    <name evidence="22 23" type="primary">FAN1</name>
</gene>
<comment type="function">
    <text evidence="18">Nuclease required for the repair of DNA interstrand cross-links (ICL). Acts as a 5'-3' exonuclease that anchors at a cut end of DNA and cleaves DNA successively at every third nucleotide, allowing to excise an ICL from one strand through flanking incisions.</text>
</comment>
<dbReference type="Pfam" id="PF21170">
    <property type="entry name" value="FAN1_TPR"/>
    <property type="match status" value="1"/>
</dbReference>
<evidence type="ECO:0000256" key="10">
    <source>
        <dbReference type="ARBA" id="ARBA00022833"/>
    </source>
</evidence>
<dbReference type="FunFam" id="3.40.1350.10:FF:000004">
    <property type="entry name" value="Fanconi-associated nuclease"/>
    <property type="match status" value="1"/>
</dbReference>
<dbReference type="RefSeq" id="XP_034265304.1">
    <property type="nucleotide sequence ID" value="XM_034409413.1"/>
</dbReference>
<dbReference type="AlphaFoldDB" id="A0A6P9B6T6"/>
<comment type="catalytic activity">
    <reaction evidence="1 18">
        <text>Hydrolytically removes 5'-nucleotides successively from the 3'-hydroxy termini of 3'-hydroxy-terminated oligonucleotides.</text>
        <dbReference type="EC" id="3.1.4.1"/>
    </reaction>
</comment>
<dbReference type="EC" id="3.1.4.1" evidence="18"/>
<keyword evidence="5 18" id="KW-0479">Metal-binding</keyword>
<keyword evidence="12 18" id="KW-0460">Magnesium</keyword>
<proteinExistence type="inferred from homology"/>
<keyword evidence="15 18" id="KW-0464">Manganese</keyword>
<dbReference type="GO" id="GO:0070336">
    <property type="term" value="F:flap-structured DNA binding"/>
    <property type="evidence" value="ECO:0007669"/>
    <property type="project" value="TreeGrafter"/>
</dbReference>
<feature type="region of interest" description="Disordered" evidence="19">
    <location>
        <begin position="117"/>
        <end position="139"/>
    </location>
</feature>
<accession>A0A6P9B6T6</accession>
<dbReference type="InterPro" id="IPR014883">
    <property type="entry name" value="VRR_NUC"/>
</dbReference>
<keyword evidence="10" id="KW-0862">Zinc</keyword>
<evidence type="ECO:0000256" key="9">
    <source>
        <dbReference type="ARBA" id="ARBA00022801"/>
    </source>
</evidence>
<evidence type="ECO:0000256" key="3">
    <source>
        <dbReference type="ARBA" id="ARBA00005533"/>
    </source>
</evidence>
<reference evidence="22 23" key="1">
    <citation type="submission" date="2025-04" db="UniProtKB">
        <authorList>
            <consortium name="RefSeq"/>
        </authorList>
    </citation>
    <scope>IDENTIFICATION</scope>
    <source>
        <tissue evidence="22 23">Blood</tissue>
    </source>
</reference>
<keyword evidence="21" id="KW-1185">Reference proteome</keyword>
<evidence type="ECO:0000256" key="6">
    <source>
        <dbReference type="ARBA" id="ARBA00022759"/>
    </source>
</evidence>
<dbReference type="InterPro" id="IPR033315">
    <property type="entry name" value="Fan1-like"/>
</dbReference>
<dbReference type="InterPro" id="IPR049125">
    <property type="entry name" value="FAN1-like_WH"/>
</dbReference>
<dbReference type="GO" id="GO:0017108">
    <property type="term" value="F:5'-flap endonuclease activity"/>
    <property type="evidence" value="ECO:0007669"/>
    <property type="project" value="TreeGrafter"/>
</dbReference>
<evidence type="ECO:0000256" key="12">
    <source>
        <dbReference type="ARBA" id="ARBA00022842"/>
    </source>
</evidence>
<comment type="cofactor">
    <cofactor evidence="18">
        <name>Mg(2+)</name>
        <dbReference type="ChEBI" id="CHEBI:18420"/>
    </cofactor>
    <cofactor evidence="18">
        <name>Mn(2+)</name>
        <dbReference type="ChEBI" id="CHEBI:29035"/>
    </cofactor>
</comment>
<dbReference type="Proteomes" id="UP001652622">
    <property type="component" value="Unplaced"/>
</dbReference>
<organism evidence="21 22">
    <name type="scientific">Pantherophis guttatus</name>
    <name type="common">Corn snake</name>
    <name type="synonym">Elaphe guttata</name>
    <dbReference type="NCBI Taxonomy" id="94885"/>
    <lineage>
        <taxon>Eukaryota</taxon>
        <taxon>Metazoa</taxon>
        <taxon>Chordata</taxon>
        <taxon>Craniata</taxon>
        <taxon>Vertebrata</taxon>
        <taxon>Euteleostomi</taxon>
        <taxon>Lepidosauria</taxon>
        <taxon>Squamata</taxon>
        <taxon>Bifurcata</taxon>
        <taxon>Unidentata</taxon>
        <taxon>Episquamata</taxon>
        <taxon>Toxicofera</taxon>
        <taxon>Serpentes</taxon>
        <taxon>Colubroidea</taxon>
        <taxon>Colubridae</taxon>
        <taxon>Colubrinae</taxon>
        <taxon>Pantherophis</taxon>
    </lineage>
</organism>
<feature type="region of interest" description="Disordered" evidence="19">
    <location>
        <begin position="181"/>
        <end position="210"/>
    </location>
</feature>
<dbReference type="Pfam" id="PF21169">
    <property type="entry name" value="Fan1_SAP"/>
    <property type="match status" value="1"/>
</dbReference>
<evidence type="ECO:0000256" key="19">
    <source>
        <dbReference type="SAM" id="MobiDB-lite"/>
    </source>
</evidence>
<evidence type="ECO:0000256" key="17">
    <source>
        <dbReference type="PROSITE-ProRule" id="PRU01256"/>
    </source>
</evidence>
<dbReference type="GO" id="GO:0008409">
    <property type="term" value="F:5'-3' exonuclease activity"/>
    <property type="evidence" value="ECO:0007669"/>
    <property type="project" value="TreeGrafter"/>
</dbReference>
<evidence type="ECO:0000256" key="15">
    <source>
        <dbReference type="ARBA" id="ARBA00023211"/>
    </source>
</evidence>
<dbReference type="GO" id="GO:0005634">
    <property type="term" value="C:nucleus"/>
    <property type="evidence" value="ECO:0007669"/>
    <property type="project" value="UniProtKB-SubCell"/>
</dbReference>
<evidence type="ECO:0000256" key="1">
    <source>
        <dbReference type="ARBA" id="ARBA00000983"/>
    </source>
</evidence>
<name>A0A6P9B6T6_PANGU</name>
<evidence type="ECO:0000256" key="8">
    <source>
        <dbReference type="ARBA" id="ARBA00022771"/>
    </source>
</evidence>
<dbReference type="CTD" id="22909"/>
<keyword evidence="6" id="KW-0255">Endonuclease</keyword>
<sequence length="1038" mass="115288">MAEEGPPDKKRPRRKLSLCKSDKKTAGKNGKEGLSSIPSSSSIISLFNNAPPARIACPLCGQTIPRYRINQHMDEECKNNQSEDNVNVIGFASAVTPGPSAETGPVGSSPYFAAKLSTPEKNSGGDNLETKRGSGGQTSPYFKKVGKLALLDDQPRVGAIKNISLGSLSTRLSRRWRGRSRDGLIQDGQPSPTQVGITEQKLNQKPWSEDSLKENQLSLSRFGWTTGALNKECDISGLGQEDDSRSLSDGLNDSALVSLSCRELGLSRKGHQQVSHPQKNQDVRQLGIPSVVEEEGLTATYPREEPSKLESQSFSSNKPDPTLEEDYHHEMQKFSSSTGDATERLSIEDEAGARTEVEDEVCLATLEKAGFPQSSGNVGPGLDSAGHPYYLRNFLMVLEAVLENEDDRRLFSEEDSEVIARFYKLSASGQKLYVRLFQRKLAWIKTNKIEYAEISSDLSPVIQELVEAGFLQSEAELQNLSEVLDLLSAPELKTLAKAFHLKNPASPKQQLLDDFLQLARQRSIFGTCQAGIGSVILKRAKVLAGKCIKVCRDPRAVFSHVLLLFSLTDPVEEEEAGSGGQRQLSTVLMVNMGRTVFPTYTVNRKTPIFQDRDDFLRYAAAAHTSNDISVAMTGGNWEEARCLYEAAKASWQELKGHSSLSHHRALPEYLRRFTVGWLYTRILSQGVEILQRLRMFQEAVEQLQELLAQEDYCVDRRGQWWERLALNLHQHLKDTEKAVASIRKGLLDPFLRPGHQLGLSQRVQRMKDTPSCQKFKHLLLELPLLSVDDVTHVTIKGKLCPQTGMGKSVFILENQTEGPELLTVVCSVEELALAHYKQQGFDQGIHGEGSTFTALYGLLMWDILFMDGIPDVFRNSYQAFPLDLFTSSFYKNRQSAIEAKLQSVHDASTETLQTWVGEVWGAQKGKASALIGWDLFSSLQQAQSLVCCLGGPFLSGVCRRLSQDLRHCRGGLPDLVVWKTEDRQFKLVEVKGPGDRLSHKQMVWLDELQKLGASVEVCHVEAVGSKSQRLAGVWDPVQ</sequence>
<dbReference type="CDD" id="cd22326">
    <property type="entry name" value="FAN1-like"/>
    <property type="match status" value="1"/>
</dbReference>
<feature type="compositionally biased region" description="Polar residues" evidence="19">
    <location>
        <begin position="309"/>
        <end position="319"/>
    </location>
</feature>
<protein>
    <recommendedName>
        <fullName evidence="18">Fanconi-associated nuclease</fullName>
        <ecNumber evidence="18">3.1.4.1</ecNumber>
    </recommendedName>
</protein>
<feature type="compositionally biased region" description="Basic and acidic residues" evidence="19">
    <location>
        <begin position="20"/>
        <end position="31"/>
    </location>
</feature>
<dbReference type="InterPro" id="IPR049126">
    <property type="entry name" value="FAN1-like_TPR"/>
</dbReference>
<evidence type="ECO:0000256" key="2">
    <source>
        <dbReference type="ARBA" id="ARBA00004123"/>
    </source>
</evidence>
<dbReference type="InterPro" id="IPR049138">
    <property type="entry name" value="Fan1_SAP_met"/>
</dbReference>
<keyword evidence="9 18" id="KW-0378">Hydrolase</keyword>
<dbReference type="OrthoDB" id="76364at2759"/>
<keyword evidence="16 18" id="KW-0539">Nucleus</keyword>
<dbReference type="Pfam" id="PF21315">
    <property type="entry name" value="FAN1_HTH"/>
    <property type="match status" value="1"/>
</dbReference>
<evidence type="ECO:0000256" key="7">
    <source>
        <dbReference type="ARBA" id="ARBA00022763"/>
    </source>
</evidence>
<dbReference type="GO" id="GO:0004528">
    <property type="term" value="F:phosphodiesterase I activity"/>
    <property type="evidence" value="ECO:0007669"/>
    <property type="project" value="UniProtKB-EC"/>
</dbReference>
<keyword evidence="8 17" id="KW-0863">Zinc-finger</keyword>
<evidence type="ECO:0000256" key="5">
    <source>
        <dbReference type="ARBA" id="ARBA00022723"/>
    </source>
</evidence>
<feature type="region of interest" description="Disordered" evidence="19">
    <location>
        <begin position="1"/>
        <end position="38"/>
    </location>
</feature>
<dbReference type="InterPro" id="IPR011856">
    <property type="entry name" value="tRNA_endonuc-like_dom_sf"/>
</dbReference>
<dbReference type="PANTHER" id="PTHR15749">
    <property type="entry name" value="FANCONI-ASSOCIATED NUCLEASE 1"/>
    <property type="match status" value="1"/>
</dbReference>